<dbReference type="PROSITE" id="PS01124">
    <property type="entry name" value="HTH_ARAC_FAMILY_2"/>
    <property type="match status" value="1"/>
</dbReference>
<accession>A0A1H7ZBD9</accession>
<keyword evidence="7" id="KW-0238">DNA-binding</keyword>
<comment type="subcellular location">
    <subcellularLocation>
        <location evidence="1">Cytoplasm</location>
    </subcellularLocation>
</comment>
<evidence type="ECO:0000256" key="10">
    <source>
        <dbReference type="PROSITE-ProRule" id="PRU00169"/>
    </source>
</evidence>
<dbReference type="InterPro" id="IPR020449">
    <property type="entry name" value="Tscrpt_reg_AraC-type_HTH"/>
</dbReference>
<dbReference type="Gene3D" id="3.40.50.2300">
    <property type="match status" value="1"/>
</dbReference>
<keyword evidence="14" id="KW-1185">Reference proteome</keyword>
<dbReference type="InterPro" id="IPR018062">
    <property type="entry name" value="HTH_AraC-typ_CS"/>
</dbReference>
<evidence type="ECO:0000256" key="4">
    <source>
        <dbReference type="ARBA" id="ARBA00022553"/>
    </source>
</evidence>
<evidence type="ECO:0000313" key="13">
    <source>
        <dbReference type="EMBL" id="SEM55636.1"/>
    </source>
</evidence>
<sequence>MFLYKIMIVDDEESIREGIRQKIDWKRSDFELVATAGNGQEALELAQNLHPDVVMTDIKMPFMDGLELCERLHRMMRDVKLVIFTGFDDFEYAQKAIKVNVTEYVLKPIDSQELIGVLNRVKDKLDNEFAQKCNIKQLSEQYERSLPILREQLFNRLFNGNVSEQWILEQAGLYEISFAGSFWAVALVEPHYGIHKNETQYTTTSRKELIPHMIKQLIEENLPPYCSFKTTLYQDFVAVLAMLSGQDEMVSFINGMDQVCKQVQRYLLFDISAGIGSLCTSLSSLWCSVRGAKSALRYCVLAGSSGAIYIDDMEPKNVATHDYVEYNFNELISAIIIGDFKEITNEISRFLSLFYAKRYQLLQYQLLLMELITELLKIIRDYHLESTEFLEKGFDSLLSIADFNSLEELKEWLQYICSKINRLIRQERMNMTKRIAEEAKQYIQAHYSDAEMSLEKICSYLHLSTSHFSTLFKRETGISFVSYLTQVRLNEAVKLLNTTECLLSEIAQKVGYNESTYFSYVFKKQFGMSPVKYRSRGVMKCETH</sequence>
<dbReference type="PROSITE" id="PS00041">
    <property type="entry name" value="HTH_ARAC_FAMILY_1"/>
    <property type="match status" value="1"/>
</dbReference>
<feature type="domain" description="Response regulatory" evidence="12">
    <location>
        <begin position="5"/>
        <end position="122"/>
    </location>
</feature>
<evidence type="ECO:0000256" key="7">
    <source>
        <dbReference type="ARBA" id="ARBA00023125"/>
    </source>
</evidence>
<dbReference type="SMART" id="SM00448">
    <property type="entry name" value="REC"/>
    <property type="match status" value="1"/>
</dbReference>
<proteinExistence type="predicted"/>
<dbReference type="InterPro" id="IPR001789">
    <property type="entry name" value="Sig_transdc_resp-reg_receiver"/>
</dbReference>
<evidence type="ECO:0000259" key="11">
    <source>
        <dbReference type="PROSITE" id="PS01124"/>
    </source>
</evidence>
<dbReference type="Pfam" id="PF12833">
    <property type="entry name" value="HTH_18"/>
    <property type="match status" value="1"/>
</dbReference>
<dbReference type="AlphaFoldDB" id="A0A1H7ZBD9"/>
<dbReference type="Pfam" id="PF00072">
    <property type="entry name" value="Response_reg"/>
    <property type="match status" value="1"/>
</dbReference>
<comment type="function">
    <text evidence="9">May play the central regulatory role in sporulation. It may be an element of the effector pathway responsible for the activation of sporulation genes in response to nutritional stress. Spo0A may act in concert with spo0H (a sigma factor) to control the expression of some genes that are critical to the sporulation process.</text>
</comment>
<dbReference type="Gene3D" id="1.10.10.60">
    <property type="entry name" value="Homeodomain-like"/>
    <property type="match status" value="2"/>
</dbReference>
<dbReference type="PRINTS" id="PR00032">
    <property type="entry name" value="HTHARAC"/>
</dbReference>
<feature type="modified residue" description="4-aspartylphosphate" evidence="10">
    <location>
        <position position="57"/>
    </location>
</feature>
<reference evidence="13 14" key="1">
    <citation type="submission" date="2016-10" db="EMBL/GenBank/DDBJ databases">
        <authorList>
            <person name="de Groot N.N."/>
        </authorList>
    </citation>
    <scope>NUCLEOTIDE SEQUENCE [LARGE SCALE GENOMIC DNA]</scope>
    <source>
        <strain evidence="13 14">CGMCC 1.5070</strain>
    </source>
</reference>
<protein>
    <recommendedName>
        <fullName evidence="2">Stage 0 sporulation protein A homolog</fullName>
    </recommendedName>
</protein>
<dbReference type="InterPro" id="IPR051552">
    <property type="entry name" value="HptR"/>
</dbReference>
<dbReference type="OrthoDB" id="9794370at2"/>
<evidence type="ECO:0000256" key="2">
    <source>
        <dbReference type="ARBA" id="ARBA00018672"/>
    </source>
</evidence>
<dbReference type="InterPro" id="IPR041522">
    <property type="entry name" value="CdaR_GGDEF"/>
</dbReference>
<keyword evidence="3" id="KW-0963">Cytoplasm</keyword>
<dbReference type="SMART" id="SM00342">
    <property type="entry name" value="HTH_ARAC"/>
    <property type="match status" value="1"/>
</dbReference>
<keyword evidence="5" id="KW-0902">Two-component regulatory system</keyword>
<dbReference type="STRING" id="474960.SAMN05216180_0557"/>
<evidence type="ECO:0000256" key="3">
    <source>
        <dbReference type="ARBA" id="ARBA00022490"/>
    </source>
</evidence>
<evidence type="ECO:0000256" key="6">
    <source>
        <dbReference type="ARBA" id="ARBA00023015"/>
    </source>
</evidence>
<keyword evidence="6" id="KW-0805">Transcription regulation</keyword>
<evidence type="ECO:0000256" key="1">
    <source>
        <dbReference type="ARBA" id="ARBA00004496"/>
    </source>
</evidence>
<name>A0A1H7ZBD9_9FIRM</name>
<dbReference type="Pfam" id="PF17853">
    <property type="entry name" value="GGDEF_2"/>
    <property type="match status" value="1"/>
</dbReference>
<feature type="domain" description="HTH araC/xylS-type" evidence="11">
    <location>
        <begin position="437"/>
        <end position="536"/>
    </location>
</feature>
<dbReference type="RefSeq" id="WP_092751407.1">
    <property type="nucleotide sequence ID" value="NZ_FOCG01000001.1"/>
</dbReference>
<dbReference type="PANTHER" id="PTHR42713:SF3">
    <property type="entry name" value="TRANSCRIPTIONAL REGULATORY PROTEIN HPTR"/>
    <property type="match status" value="1"/>
</dbReference>
<dbReference type="EMBL" id="FOCG01000001">
    <property type="protein sequence ID" value="SEM55636.1"/>
    <property type="molecule type" value="Genomic_DNA"/>
</dbReference>
<dbReference type="CDD" id="cd17536">
    <property type="entry name" value="REC_YesN-like"/>
    <property type="match status" value="1"/>
</dbReference>
<evidence type="ECO:0000313" key="14">
    <source>
        <dbReference type="Proteomes" id="UP000199158"/>
    </source>
</evidence>
<dbReference type="PROSITE" id="PS50110">
    <property type="entry name" value="RESPONSE_REGULATORY"/>
    <property type="match status" value="1"/>
</dbReference>
<dbReference type="SUPFAM" id="SSF52172">
    <property type="entry name" value="CheY-like"/>
    <property type="match status" value="1"/>
</dbReference>
<evidence type="ECO:0000256" key="8">
    <source>
        <dbReference type="ARBA" id="ARBA00023163"/>
    </source>
</evidence>
<organism evidence="13 14">
    <name type="scientific">Hydrogenoanaerobacterium saccharovorans</name>
    <dbReference type="NCBI Taxonomy" id="474960"/>
    <lineage>
        <taxon>Bacteria</taxon>
        <taxon>Bacillati</taxon>
        <taxon>Bacillota</taxon>
        <taxon>Clostridia</taxon>
        <taxon>Eubacteriales</taxon>
        <taxon>Oscillospiraceae</taxon>
        <taxon>Hydrogenoanaerobacterium</taxon>
    </lineage>
</organism>
<evidence type="ECO:0000259" key="12">
    <source>
        <dbReference type="PROSITE" id="PS50110"/>
    </source>
</evidence>
<dbReference type="GO" id="GO:0003700">
    <property type="term" value="F:DNA-binding transcription factor activity"/>
    <property type="evidence" value="ECO:0007669"/>
    <property type="project" value="InterPro"/>
</dbReference>
<evidence type="ECO:0000256" key="9">
    <source>
        <dbReference type="ARBA" id="ARBA00024867"/>
    </source>
</evidence>
<dbReference type="SUPFAM" id="SSF46689">
    <property type="entry name" value="Homeodomain-like"/>
    <property type="match status" value="2"/>
</dbReference>
<dbReference type="Proteomes" id="UP000199158">
    <property type="component" value="Unassembled WGS sequence"/>
</dbReference>
<dbReference type="PANTHER" id="PTHR42713">
    <property type="entry name" value="HISTIDINE KINASE-RELATED"/>
    <property type="match status" value="1"/>
</dbReference>
<dbReference type="InterPro" id="IPR011006">
    <property type="entry name" value="CheY-like_superfamily"/>
</dbReference>
<dbReference type="InterPro" id="IPR009057">
    <property type="entry name" value="Homeodomain-like_sf"/>
</dbReference>
<dbReference type="GO" id="GO:0043565">
    <property type="term" value="F:sequence-specific DNA binding"/>
    <property type="evidence" value="ECO:0007669"/>
    <property type="project" value="InterPro"/>
</dbReference>
<keyword evidence="8" id="KW-0804">Transcription</keyword>
<gene>
    <name evidence="13" type="ORF">SAMN05216180_0557</name>
</gene>
<evidence type="ECO:0000256" key="5">
    <source>
        <dbReference type="ARBA" id="ARBA00023012"/>
    </source>
</evidence>
<dbReference type="GO" id="GO:0005737">
    <property type="term" value="C:cytoplasm"/>
    <property type="evidence" value="ECO:0007669"/>
    <property type="project" value="UniProtKB-SubCell"/>
</dbReference>
<dbReference type="GO" id="GO:0000160">
    <property type="term" value="P:phosphorelay signal transduction system"/>
    <property type="evidence" value="ECO:0007669"/>
    <property type="project" value="UniProtKB-KW"/>
</dbReference>
<keyword evidence="4 10" id="KW-0597">Phosphoprotein</keyword>
<dbReference type="InterPro" id="IPR018060">
    <property type="entry name" value="HTH_AraC"/>
</dbReference>